<keyword evidence="2" id="KW-1185">Reference proteome</keyword>
<name>A0A1I1MHW8_9FLAO</name>
<sequence length="208" mass="25291">MLFYIFLISYSTNIFSQNTLFNFYNDEGAQITRKEFYEKRDHYETYPMYFENDSIKFGVLFDREKYGVLKDSTFQSLKNYLNTFYPSKINPKDIIVINFLTGIPINELSKKDKSSWDIFHRDYLKKLNKITDISHFWISSLEKEKLKYFHSEKVDWKKDEDNFIKRLFFPHETTYGYYIIINPKGKYYYSLGEYGKNNVWSKTRLMKS</sequence>
<organism evidence="1 2">
    <name type="scientific">Algibacter pectinivorans</name>
    <dbReference type="NCBI Taxonomy" id="870482"/>
    <lineage>
        <taxon>Bacteria</taxon>
        <taxon>Pseudomonadati</taxon>
        <taxon>Bacteroidota</taxon>
        <taxon>Flavobacteriia</taxon>
        <taxon>Flavobacteriales</taxon>
        <taxon>Flavobacteriaceae</taxon>
        <taxon>Algibacter</taxon>
    </lineage>
</organism>
<dbReference type="Proteomes" id="UP000199439">
    <property type="component" value="Unassembled WGS sequence"/>
</dbReference>
<evidence type="ECO:0000313" key="1">
    <source>
        <dbReference type="EMBL" id="SFC82708.1"/>
    </source>
</evidence>
<accession>A0A1I1MHW8</accession>
<dbReference type="EMBL" id="FOMI01000001">
    <property type="protein sequence ID" value="SFC82708.1"/>
    <property type="molecule type" value="Genomic_DNA"/>
</dbReference>
<proteinExistence type="predicted"/>
<evidence type="ECO:0000313" key="2">
    <source>
        <dbReference type="Proteomes" id="UP000199439"/>
    </source>
</evidence>
<protein>
    <submittedName>
        <fullName evidence="1">Uncharacterized protein</fullName>
    </submittedName>
</protein>
<reference evidence="2" key="1">
    <citation type="submission" date="2016-10" db="EMBL/GenBank/DDBJ databases">
        <authorList>
            <person name="Varghese N."/>
            <person name="Submissions S."/>
        </authorList>
    </citation>
    <scope>NUCLEOTIDE SEQUENCE [LARGE SCALE GENOMIC DNA]</scope>
    <source>
        <strain evidence="2">DSM 25730</strain>
    </source>
</reference>
<gene>
    <name evidence="1" type="ORF">SAMN04487987_101152</name>
</gene>
<dbReference type="AlphaFoldDB" id="A0A1I1MHW8"/>